<comment type="similarity">
    <text evidence="1">Belongs to the FAH family.</text>
</comment>
<dbReference type="GO" id="GO:0019752">
    <property type="term" value="P:carboxylic acid metabolic process"/>
    <property type="evidence" value="ECO:0007669"/>
    <property type="project" value="UniProtKB-ARBA"/>
</dbReference>
<dbReference type="InterPro" id="IPR011234">
    <property type="entry name" value="Fumarylacetoacetase-like_C"/>
</dbReference>
<dbReference type="RefSeq" id="WP_145266235.1">
    <property type="nucleotide sequence ID" value="NZ_CP036316.1"/>
</dbReference>
<dbReference type="InterPro" id="IPR036663">
    <property type="entry name" value="Fumarylacetoacetase_C_sf"/>
</dbReference>
<evidence type="ECO:0000313" key="4">
    <source>
        <dbReference type="EMBL" id="QDT66803.1"/>
    </source>
</evidence>
<evidence type="ECO:0000313" key="5">
    <source>
        <dbReference type="Proteomes" id="UP000319976"/>
    </source>
</evidence>
<reference evidence="4 5" key="1">
    <citation type="submission" date="2019-02" db="EMBL/GenBank/DDBJ databases">
        <title>Deep-cultivation of Planctomycetes and their phenomic and genomic characterization uncovers novel biology.</title>
        <authorList>
            <person name="Wiegand S."/>
            <person name="Jogler M."/>
            <person name="Boedeker C."/>
            <person name="Pinto D."/>
            <person name="Vollmers J."/>
            <person name="Rivas-Marin E."/>
            <person name="Kohn T."/>
            <person name="Peeters S.H."/>
            <person name="Heuer A."/>
            <person name="Rast P."/>
            <person name="Oberbeckmann S."/>
            <person name="Bunk B."/>
            <person name="Jeske O."/>
            <person name="Meyerdierks A."/>
            <person name="Storesund J.E."/>
            <person name="Kallscheuer N."/>
            <person name="Luecker S."/>
            <person name="Lage O.M."/>
            <person name="Pohl T."/>
            <person name="Merkel B.J."/>
            <person name="Hornburger P."/>
            <person name="Mueller R.-W."/>
            <person name="Bruemmer F."/>
            <person name="Labrenz M."/>
            <person name="Spormann A.M."/>
            <person name="Op den Camp H."/>
            <person name="Overmann J."/>
            <person name="Amann R."/>
            <person name="Jetten M.S.M."/>
            <person name="Mascher T."/>
            <person name="Medema M.H."/>
            <person name="Devos D.P."/>
            <person name="Kaster A.-K."/>
            <person name="Ovreas L."/>
            <person name="Rohde M."/>
            <person name="Galperin M.Y."/>
            <person name="Jogler C."/>
        </authorList>
    </citation>
    <scope>NUCLEOTIDE SEQUENCE [LARGE SCALE GENOMIC DNA]</scope>
    <source>
        <strain evidence="4 5">V22</strain>
    </source>
</reference>
<evidence type="ECO:0000256" key="1">
    <source>
        <dbReference type="ARBA" id="ARBA00010211"/>
    </source>
</evidence>
<dbReference type="InterPro" id="IPR051121">
    <property type="entry name" value="FAH"/>
</dbReference>
<dbReference type="GO" id="GO:0016853">
    <property type="term" value="F:isomerase activity"/>
    <property type="evidence" value="ECO:0007669"/>
    <property type="project" value="UniProtKB-ARBA"/>
</dbReference>
<dbReference type="EC" id="4.3.2.3" evidence="4"/>
<keyword evidence="4" id="KW-0456">Lyase</keyword>
<dbReference type="SUPFAM" id="SSF56529">
    <property type="entry name" value="FAH"/>
    <property type="match status" value="1"/>
</dbReference>
<dbReference type="Proteomes" id="UP000319976">
    <property type="component" value="Chromosome"/>
</dbReference>
<evidence type="ECO:0000259" key="3">
    <source>
        <dbReference type="Pfam" id="PF01557"/>
    </source>
</evidence>
<gene>
    <name evidence="4" type="ORF">V22_40740</name>
</gene>
<dbReference type="FunFam" id="3.90.850.10:FF:000002">
    <property type="entry name" value="2-hydroxyhepta-2,4-diene-1,7-dioate isomerase"/>
    <property type="match status" value="1"/>
</dbReference>
<organism evidence="4 5">
    <name type="scientific">Calycomorphotria hydatis</name>
    <dbReference type="NCBI Taxonomy" id="2528027"/>
    <lineage>
        <taxon>Bacteria</taxon>
        <taxon>Pseudomonadati</taxon>
        <taxon>Planctomycetota</taxon>
        <taxon>Planctomycetia</taxon>
        <taxon>Planctomycetales</taxon>
        <taxon>Planctomycetaceae</taxon>
        <taxon>Calycomorphotria</taxon>
    </lineage>
</organism>
<keyword evidence="5" id="KW-1185">Reference proteome</keyword>
<proteinExistence type="inferred from homology"/>
<accession>A0A517TEK2</accession>
<dbReference type="OrthoDB" id="9805307at2"/>
<sequence>MKLIRHGSPGQEKPGILLDEVRKDCSGIFDDWDRDTFSRDLPSLLRELTPEQLQNLPDVPQETRWGAPFARPGKVLCIGLNYTDHAAEAGMELPTEPILFMKAANCVVGPYDNVQIPRKSQKTDWEVELGILIGKEARYIDSPKDALEYVAGVCICNDVSEREFQLERGGQWIKGKSCDTFNPTGPFLLTADEWDPGQPLDLQLSVNGEVMQRGSTSKMVFDVAYLIYYLSQFMTLEPGDLINTGTPPGVGMGQKPPRFLKPGDVMELTIAGLGTQKQNVVSA</sequence>
<dbReference type="PANTHER" id="PTHR42796">
    <property type="entry name" value="FUMARYLACETOACETATE HYDROLASE DOMAIN-CONTAINING PROTEIN 2A-RELATED"/>
    <property type="match status" value="1"/>
</dbReference>
<feature type="domain" description="Fumarylacetoacetase-like C-terminal" evidence="3">
    <location>
        <begin position="74"/>
        <end position="281"/>
    </location>
</feature>
<dbReference type="AlphaFoldDB" id="A0A517TEK2"/>
<keyword evidence="2" id="KW-0479">Metal-binding</keyword>
<dbReference type="Pfam" id="PF01557">
    <property type="entry name" value="FAA_hydrolase"/>
    <property type="match status" value="1"/>
</dbReference>
<dbReference type="GO" id="GO:0046872">
    <property type="term" value="F:metal ion binding"/>
    <property type="evidence" value="ECO:0007669"/>
    <property type="project" value="UniProtKB-KW"/>
</dbReference>
<name>A0A517TEK2_9PLAN</name>
<dbReference type="Gene3D" id="3.90.850.10">
    <property type="entry name" value="Fumarylacetoacetase-like, C-terminal domain"/>
    <property type="match status" value="1"/>
</dbReference>
<dbReference type="EMBL" id="CP036316">
    <property type="protein sequence ID" value="QDT66803.1"/>
    <property type="molecule type" value="Genomic_DNA"/>
</dbReference>
<dbReference type="GO" id="GO:0050385">
    <property type="term" value="F:ureidoglycolate lyase activity"/>
    <property type="evidence" value="ECO:0007669"/>
    <property type="project" value="UniProtKB-EC"/>
</dbReference>
<dbReference type="PANTHER" id="PTHR42796:SF4">
    <property type="entry name" value="FUMARYLACETOACETATE HYDROLASE DOMAIN-CONTAINING PROTEIN 2A"/>
    <property type="match status" value="1"/>
</dbReference>
<evidence type="ECO:0000256" key="2">
    <source>
        <dbReference type="ARBA" id="ARBA00022723"/>
    </source>
</evidence>
<dbReference type="KEGG" id="chya:V22_40740"/>
<protein>
    <submittedName>
        <fullName evidence="4">Ureidoglycolate lyase</fullName>
        <ecNumber evidence="4">4.3.2.3</ecNumber>
    </submittedName>
</protein>